<protein>
    <recommendedName>
        <fullName evidence="4">Transporter</fullName>
    </recommendedName>
</protein>
<feature type="transmembrane region" description="Helical" evidence="1">
    <location>
        <begin position="144"/>
        <end position="164"/>
    </location>
</feature>
<proteinExistence type="predicted"/>
<dbReference type="RefSeq" id="WP_068725673.1">
    <property type="nucleotide sequence ID" value="NZ_LSKU01000001.1"/>
</dbReference>
<dbReference type="AlphaFoldDB" id="A0A135L5L1"/>
<feature type="transmembrane region" description="Helical" evidence="1">
    <location>
        <begin position="184"/>
        <end position="205"/>
    </location>
</feature>
<dbReference type="EMBL" id="LSKU01000001">
    <property type="protein sequence ID" value="KXG44220.1"/>
    <property type="molecule type" value="Genomic_DNA"/>
</dbReference>
<evidence type="ECO:0000313" key="3">
    <source>
        <dbReference type="Proteomes" id="UP000070352"/>
    </source>
</evidence>
<dbReference type="OrthoDB" id="4424890at2"/>
<feature type="transmembrane region" description="Helical" evidence="1">
    <location>
        <begin position="300"/>
        <end position="319"/>
    </location>
</feature>
<feature type="transmembrane region" description="Helical" evidence="1">
    <location>
        <begin position="112"/>
        <end position="132"/>
    </location>
</feature>
<evidence type="ECO:0008006" key="4">
    <source>
        <dbReference type="Google" id="ProtNLM"/>
    </source>
</evidence>
<evidence type="ECO:0000256" key="1">
    <source>
        <dbReference type="SAM" id="Phobius"/>
    </source>
</evidence>
<comment type="caution">
    <text evidence="2">The sequence shown here is derived from an EMBL/GenBank/DDBJ whole genome shotgun (WGS) entry which is preliminary data.</text>
</comment>
<dbReference type="STRING" id="1413211.U473_09555"/>
<dbReference type="PANTHER" id="PTHR37814:SF1">
    <property type="entry name" value="MEMBRANE PROTEIN"/>
    <property type="match status" value="1"/>
</dbReference>
<evidence type="ECO:0000313" key="2">
    <source>
        <dbReference type="EMBL" id="KXG44220.1"/>
    </source>
</evidence>
<feature type="transmembrane region" description="Helical" evidence="1">
    <location>
        <begin position="261"/>
        <end position="288"/>
    </location>
</feature>
<organism evidence="2 3">
    <name type="scientific">Tepidibacillus decaturensis</name>
    <dbReference type="NCBI Taxonomy" id="1413211"/>
    <lineage>
        <taxon>Bacteria</taxon>
        <taxon>Bacillati</taxon>
        <taxon>Bacillota</taxon>
        <taxon>Bacilli</taxon>
        <taxon>Bacillales</taxon>
        <taxon>Bacillaceae</taxon>
        <taxon>Tepidibacillus</taxon>
    </lineage>
</organism>
<dbReference type="PANTHER" id="PTHR37814">
    <property type="entry name" value="CONSERVED MEMBRANE PROTEIN"/>
    <property type="match status" value="1"/>
</dbReference>
<feature type="transmembrane region" description="Helical" evidence="1">
    <location>
        <begin position="217"/>
        <end position="241"/>
    </location>
</feature>
<feature type="transmembrane region" description="Helical" evidence="1">
    <location>
        <begin position="80"/>
        <end position="106"/>
    </location>
</feature>
<dbReference type="Proteomes" id="UP000070352">
    <property type="component" value="Unassembled WGS sequence"/>
</dbReference>
<accession>A0A135L5L1</accession>
<keyword evidence="1" id="KW-1133">Transmembrane helix</keyword>
<name>A0A135L5L1_9BACI</name>
<sequence>MNGKQVLTIAGAYVGVVVGAGFASGQEILQFFTYFGWWGTLGSVIAGLLFAWFGYQLLRLGSDVKAASHKQAIHQISGKYIGWIMDIVVTFFLFGVAGIMLAGGGAVLNQQFGVPVTLGSIIILVLTILTLLLKMEKMISVISLFTPFLLIAVLTITLVSYLYMNKDLSVMNSFASPEKAASSNWFFGALLYVSYNLAATAPILITMGGGVSYNKKSLGLGGLLGGATLGLLVLTIHLGMMSKLDQLAGVELPTLFMANQLLPWLAPILSIVILGMIFNTAVGMLYTFTTRVVSPTSAKFKFALILSGILAYISSLAGFSKLVGTVYPVMGYLGFLLMGAVVVTWFRVKVRKETSMNVAVNQSN</sequence>
<gene>
    <name evidence="2" type="ORF">U473_09555</name>
</gene>
<feature type="transmembrane region" description="Helical" evidence="1">
    <location>
        <begin position="35"/>
        <end position="55"/>
    </location>
</feature>
<keyword evidence="1" id="KW-0812">Transmembrane</keyword>
<reference evidence="2 3" key="1">
    <citation type="submission" date="2016-02" db="EMBL/GenBank/DDBJ databases">
        <title>Draft Genome for Tepidibacillus decaturensis nov. sp. Strain Z9, an Anaerobic, Moderately Thermophilic and Heterotrophic Bacterium from Deep Subsurface of the Illinois Basin, USA.</title>
        <authorList>
            <person name="Dong Y."/>
            <person name="Chang J.Y."/>
            <person name="Sanford R."/>
            <person name="Fouke B.W."/>
        </authorList>
    </citation>
    <scope>NUCLEOTIDE SEQUENCE [LARGE SCALE GENOMIC DNA]</scope>
    <source>
        <strain evidence="2 3">Z9</strain>
    </source>
</reference>
<feature type="transmembrane region" description="Helical" evidence="1">
    <location>
        <begin position="325"/>
        <end position="346"/>
    </location>
</feature>
<dbReference type="InterPro" id="IPR038728">
    <property type="entry name" value="YkvI-like"/>
</dbReference>
<keyword evidence="3" id="KW-1185">Reference proteome</keyword>
<keyword evidence="1" id="KW-0472">Membrane</keyword>